<dbReference type="Proteomes" id="UP000230407">
    <property type="component" value="Unassembled WGS sequence"/>
</dbReference>
<evidence type="ECO:0008006" key="3">
    <source>
        <dbReference type="Google" id="ProtNLM"/>
    </source>
</evidence>
<dbReference type="GO" id="GO:0016491">
    <property type="term" value="F:oxidoreductase activity"/>
    <property type="evidence" value="ECO:0007669"/>
    <property type="project" value="InterPro"/>
</dbReference>
<reference evidence="1 2" key="1">
    <citation type="submission" date="2017-11" db="EMBL/GenBank/DDBJ databases">
        <title>Streptomyces carmine sp. nov., a novel actinomycete isolated from Sophora alopecuroides in Xinjiang, China.</title>
        <authorList>
            <person name="Wang Y."/>
            <person name="Luo X."/>
            <person name="Wan C."/>
            <person name="Zhang L."/>
        </authorList>
    </citation>
    <scope>NUCLEOTIDE SEQUENCE [LARGE SCALE GENOMIC DNA]</scope>
    <source>
        <strain evidence="1 2">TRM SA0054</strain>
    </source>
</reference>
<evidence type="ECO:0000313" key="2">
    <source>
        <dbReference type="Proteomes" id="UP000230407"/>
    </source>
</evidence>
<dbReference type="Gene3D" id="3.40.109.10">
    <property type="entry name" value="NADH Oxidase"/>
    <property type="match status" value="1"/>
</dbReference>
<protein>
    <recommendedName>
        <fullName evidence="3">Nitroreductase domain-containing protein</fullName>
    </recommendedName>
</protein>
<dbReference type="RefSeq" id="WP_100204367.1">
    <property type="nucleotide sequence ID" value="NZ_PGGW01000067.1"/>
</dbReference>
<dbReference type="SUPFAM" id="SSF55469">
    <property type="entry name" value="FMN-dependent nitroreductase-like"/>
    <property type="match status" value="2"/>
</dbReference>
<dbReference type="InterPro" id="IPR050627">
    <property type="entry name" value="Nitroreductase/BluB"/>
</dbReference>
<organism evidence="1 2">
    <name type="scientific">Streptomyces carminius</name>
    <dbReference type="NCBI Taxonomy" id="2665496"/>
    <lineage>
        <taxon>Bacteria</taxon>
        <taxon>Bacillati</taxon>
        <taxon>Actinomycetota</taxon>
        <taxon>Actinomycetes</taxon>
        <taxon>Kitasatosporales</taxon>
        <taxon>Streptomycetaceae</taxon>
        <taxon>Streptomyces</taxon>
    </lineage>
</organism>
<comment type="caution">
    <text evidence="1">The sequence shown here is derived from an EMBL/GenBank/DDBJ whole genome shotgun (WGS) entry which is preliminary data.</text>
</comment>
<evidence type="ECO:0000313" key="1">
    <source>
        <dbReference type="EMBL" id="PJE95115.1"/>
    </source>
</evidence>
<dbReference type="AlphaFoldDB" id="A0A2M8LT25"/>
<dbReference type="PANTHER" id="PTHR23026">
    <property type="entry name" value="NADPH NITROREDUCTASE"/>
    <property type="match status" value="1"/>
</dbReference>
<dbReference type="InterPro" id="IPR000415">
    <property type="entry name" value="Nitroreductase-like"/>
</dbReference>
<gene>
    <name evidence="1" type="ORF">CUT44_26115</name>
</gene>
<accession>A0A2M8LT25</accession>
<dbReference type="PANTHER" id="PTHR23026:SF123">
    <property type="entry name" value="NAD(P)H NITROREDUCTASE RV3131-RELATED"/>
    <property type="match status" value="1"/>
</dbReference>
<proteinExistence type="predicted"/>
<sequence length="324" mass="34895">MPPTTLDATALEKLVSAAVAAPSIHNTQPWHYRLDPDTATLQVRAVAGRALRHADPVGRALHISVGAALFNLRVAAAHTGWEPVVRTLPSPAEPDLLATVLLARGVCVSRRHRPGLYDALWRRHSSHFPFSGHPLPPGTTAELVEAARVEGASLWFPTVAETTRLLRLTGQAERRNAETAERRAEGRAWLREGASDGLPGSVVGRRDAGGRLPLRDFSGVGAACGPPVRFEPRPTVAVLATAHDRRADWLRAGQALEHVLLAATARSVRTTLLHQALEWPDLRAALGEGAGRPRHVQLLIRLGYGPEGPATPRRSAREVLETGP</sequence>
<keyword evidence="2" id="KW-1185">Reference proteome</keyword>
<name>A0A2M8LT25_9ACTN</name>
<dbReference type="NCBIfam" id="NF047509">
    <property type="entry name" value="Rv3131_FMN_oxido"/>
    <property type="match status" value="1"/>
</dbReference>
<dbReference type="EMBL" id="PGGW01000067">
    <property type="protein sequence ID" value="PJE95115.1"/>
    <property type="molecule type" value="Genomic_DNA"/>
</dbReference>